<reference evidence="2" key="1">
    <citation type="journal article" date="2022" name="Proc. Natl. Acad. Sci. U.S.A.">
        <title>Life cycle and functional genomics of the unicellular red alga Galdieria for elucidating algal and plant evolution and industrial use.</title>
        <authorList>
            <person name="Hirooka S."/>
            <person name="Itabashi T."/>
            <person name="Ichinose T.M."/>
            <person name="Onuma R."/>
            <person name="Fujiwara T."/>
            <person name="Yamashita S."/>
            <person name="Jong L.W."/>
            <person name="Tomita R."/>
            <person name="Iwane A.H."/>
            <person name="Miyagishima S.Y."/>
        </authorList>
    </citation>
    <scope>NUCLEOTIDE SEQUENCE</scope>
    <source>
        <strain evidence="2">NBRC 102759</strain>
    </source>
</reference>
<accession>A0A9C7UQL9</accession>
<feature type="compositionally biased region" description="Polar residues" evidence="1">
    <location>
        <begin position="1"/>
        <end position="13"/>
    </location>
</feature>
<dbReference type="OrthoDB" id="10400273at2759"/>
<protein>
    <submittedName>
        <fullName evidence="2">Uncharacterized protein</fullName>
    </submittedName>
</protein>
<evidence type="ECO:0000313" key="3">
    <source>
        <dbReference type="Proteomes" id="UP001061958"/>
    </source>
</evidence>
<comment type="caution">
    <text evidence="2">The sequence shown here is derived from an EMBL/GenBank/DDBJ whole genome shotgun (WGS) entry which is preliminary data.</text>
</comment>
<name>A0A9C7UQL9_9RHOD</name>
<sequence>MLSNNPASRNLSNEDYMWPLEEEDQEGTTAGSCPMLLSPSLSDGTCFDYVDGESDAVYVQCRRPEDTPKSFELYSIPEDLDFPFTSCEQTTFFTAKPDKSLFVNIKNSSPLNIGRVESSNS</sequence>
<keyword evidence="3" id="KW-1185">Reference proteome</keyword>
<gene>
    <name evidence="2" type="ORF">GpartN1_g3875.t1</name>
</gene>
<dbReference type="AlphaFoldDB" id="A0A9C7UQL9"/>
<evidence type="ECO:0000313" key="2">
    <source>
        <dbReference type="EMBL" id="GJQ12084.1"/>
    </source>
</evidence>
<proteinExistence type="predicted"/>
<organism evidence="2 3">
    <name type="scientific">Galdieria partita</name>
    <dbReference type="NCBI Taxonomy" id="83374"/>
    <lineage>
        <taxon>Eukaryota</taxon>
        <taxon>Rhodophyta</taxon>
        <taxon>Bangiophyceae</taxon>
        <taxon>Galdieriales</taxon>
        <taxon>Galdieriaceae</taxon>
        <taxon>Galdieria</taxon>
    </lineage>
</organism>
<feature type="region of interest" description="Disordered" evidence="1">
    <location>
        <begin position="1"/>
        <end position="32"/>
    </location>
</feature>
<dbReference type="EMBL" id="BQMJ01000030">
    <property type="protein sequence ID" value="GJQ12084.1"/>
    <property type="molecule type" value="Genomic_DNA"/>
</dbReference>
<evidence type="ECO:0000256" key="1">
    <source>
        <dbReference type="SAM" id="MobiDB-lite"/>
    </source>
</evidence>
<dbReference type="Proteomes" id="UP001061958">
    <property type="component" value="Unassembled WGS sequence"/>
</dbReference>
<reference evidence="2" key="2">
    <citation type="submission" date="2022-01" db="EMBL/GenBank/DDBJ databases">
        <authorList>
            <person name="Hirooka S."/>
            <person name="Miyagishima S.Y."/>
        </authorList>
    </citation>
    <scope>NUCLEOTIDE SEQUENCE</scope>
    <source>
        <strain evidence="2">NBRC 102759</strain>
    </source>
</reference>